<keyword evidence="3" id="KW-1185">Reference proteome</keyword>
<sequence>MPASAAAPCGSRSSGEGMDWAIRGLQAVAALAPYLLPPRCPDCSCVADCSTPTEIVGLLGRQLGRCGPEQVTCPVCPSCPELRCPAPGPAPGAFAAGAAIGALAAALAKLAWRLRQPALVAIDFFDDPNGFKFHVRALLVPAGASSWIWATLDHGEQFGDFTTHLVAPPRRNAPFLRRPAGQLRAFDPFEEGELEAVWEQAAALAAALGIEVPRGAAAAPPLRAVADAAHPQFGQAHDAAVSGAEYRRQRPGVPRAEVAARVPDRRAGLSPGIAGHANHYTTSSGMPPSSAAAHAIRPLFEALRRFIEHDQVDVTNLARAELIARRIAQMQRAIRRNPKHPDYSSLEGTSASALDETGGAANRKFDERVAQEQKTKVVTTKNTRVYTEERDAEDKRPLYPASILEAGPPAANDLLGGCRSFAPSFVPKAFVQEKAPLLQGSVEPREAFDLVPDHVRQVLIEPERFLERHSDELMDEPHIEPYCDPLLNPRVRANHPRLLAQLRRLADVGTVAATRQKKAIAGLFFVEKKGDRLRAIAGSPTSSTDWRRRYSASSNDAALRAATADLKDGFHQLKIPHLSERFVFDVPGARAMDLGAQQVYDGDVGSFVEAAPDDYAWPANGGPATGWPWALWICHETPARATRSPAGTRDAMALDKVLAARLEQGMVGDPPHVDNANIIRVERDLAQARLERMTAVFDLPGLKWHERQDAGAEAAGWQIRAVLGHLVSFFQLLGLGPPVFRVLRDFAQQDLGEIRELPTAALHELRVARSLLVMAVGRWGLPPYPVAFMTNAPMKGYAPLETDTTPDEVHEFCRRRERACCSRRERFVEREHDGFKGSLAIGDASEGWRDGQLERARPRGPVPERCRVEVDSGWRPPPLPDNFADPTRRELVVAGAWRDASRIQDYEARCGLMGLARAASYPPYHDAELLSAGDSMGSALAFEEGRAANGELT</sequence>
<feature type="compositionally biased region" description="Basic and acidic residues" evidence="1">
    <location>
        <begin position="363"/>
        <end position="372"/>
    </location>
</feature>
<comment type="caution">
    <text evidence="2">The sequence shown here is derived from an EMBL/GenBank/DDBJ whole genome shotgun (WGS) entry which is preliminary data.</text>
</comment>
<name>A0ABN9PUS8_9DINO</name>
<feature type="region of interest" description="Disordered" evidence="1">
    <location>
        <begin position="335"/>
        <end position="372"/>
    </location>
</feature>
<dbReference type="Proteomes" id="UP001189429">
    <property type="component" value="Unassembled WGS sequence"/>
</dbReference>
<organism evidence="2 3">
    <name type="scientific">Prorocentrum cordatum</name>
    <dbReference type="NCBI Taxonomy" id="2364126"/>
    <lineage>
        <taxon>Eukaryota</taxon>
        <taxon>Sar</taxon>
        <taxon>Alveolata</taxon>
        <taxon>Dinophyceae</taxon>
        <taxon>Prorocentrales</taxon>
        <taxon>Prorocentraceae</taxon>
        <taxon>Prorocentrum</taxon>
    </lineage>
</organism>
<proteinExistence type="predicted"/>
<feature type="non-terminal residue" evidence="2">
    <location>
        <position position="953"/>
    </location>
</feature>
<accession>A0ABN9PUS8</accession>
<protein>
    <submittedName>
        <fullName evidence="2">Uncharacterized protein</fullName>
    </submittedName>
</protein>
<evidence type="ECO:0000313" key="3">
    <source>
        <dbReference type="Proteomes" id="UP001189429"/>
    </source>
</evidence>
<dbReference type="EMBL" id="CAUYUJ010001405">
    <property type="protein sequence ID" value="CAK0795784.1"/>
    <property type="molecule type" value="Genomic_DNA"/>
</dbReference>
<evidence type="ECO:0000313" key="2">
    <source>
        <dbReference type="EMBL" id="CAK0795784.1"/>
    </source>
</evidence>
<evidence type="ECO:0000256" key="1">
    <source>
        <dbReference type="SAM" id="MobiDB-lite"/>
    </source>
</evidence>
<reference evidence="2" key="1">
    <citation type="submission" date="2023-10" db="EMBL/GenBank/DDBJ databases">
        <authorList>
            <person name="Chen Y."/>
            <person name="Shah S."/>
            <person name="Dougan E. K."/>
            <person name="Thang M."/>
            <person name="Chan C."/>
        </authorList>
    </citation>
    <scope>NUCLEOTIDE SEQUENCE [LARGE SCALE GENOMIC DNA]</scope>
</reference>
<gene>
    <name evidence="2" type="ORF">PCOR1329_LOCUS5341</name>
</gene>